<proteinExistence type="predicted"/>
<gene>
    <name evidence="1" type="ORF">GCM10010964_44720</name>
</gene>
<evidence type="ECO:0000313" key="1">
    <source>
        <dbReference type="EMBL" id="GGG52642.1"/>
    </source>
</evidence>
<name>A0A8J3EEJ2_9PROT</name>
<dbReference type="EMBL" id="BMKS01000031">
    <property type="protein sequence ID" value="GGG52642.1"/>
    <property type="molecule type" value="Genomic_DNA"/>
</dbReference>
<sequence length="235" mass="25443">MSSIPSTFPDVLRPAVPADATATEAALFAVPDLALFWEALAAHVLALEREGWSRLSAAAMLLGAVLTPLRMGYDAHGTLPRAVRRCTSMARRAKAAAMARKLADMLDEISREPLPPCAVVAVAALLHPRLIARDAPRYFQAEPTAEMLRRLAAALEEPPRFADVPGLASQKPSWRGFIRAVRATLADLGFKLRERDAVVLTQAVCRAAGFAAPPSRDAVRDALRWEDCDDKTAPE</sequence>
<protein>
    <submittedName>
        <fullName evidence="1">Uncharacterized protein</fullName>
    </submittedName>
</protein>
<organism evidence="1 2">
    <name type="scientific">Caldovatus sediminis</name>
    <dbReference type="NCBI Taxonomy" id="2041189"/>
    <lineage>
        <taxon>Bacteria</taxon>
        <taxon>Pseudomonadati</taxon>
        <taxon>Pseudomonadota</taxon>
        <taxon>Alphaproteobacteria</taxon>
        <taxon>Acetobacterales</taxon>
        <taxon>Roseomonadaceae</taxon>
        <taxon>Caldovatus</taxon>
    </lineage>
</organism>
<dbReference type="AlphaFoldDB" id="A0A8J3EEJ2"/>
<reference evidence="1 2" key="1">
    <citation type="journal article" date="2014" name="Int. J. Syst. Evol. Microbiol.">
        <title>Complete genome sequence of Corynebacterium casei LMG S-19264T (=DSM 44701T), isolated from a smear-ripened cheese.</title>
        <authorList>
            <consortium name="US DOE Joint Genome Institute (JGI-PGF)"/>
            <person name="Walter F."/>
            <person name="Albersmeier A."/>
            <person name="Kalinowski J."/>
            <person name="Ruckert C."/>
        </authorList>
    </citation>
    <scope>NUCLEOTIDE SEQUENCE [LARGE SCALE GENOMIC DNA]</scope>
    <source>
        <strain evidence="1 2">CGMCC 1.16330</strain>
    </source>
</reference>
<dbReference type="Proteomes" id="UP000597507">
    <property type="component" value="Unassembled WGS sequence"/>
</dbReference>
<keyword evidence="2" id="KW-1185">Reference proteome</keyword>
<comment type="caution">
    <text evidence="1">The sequence shown here is derived from an EMBL/GenBank/DDBJ whole genome shotgun (WGS) entry which is preliminary data.</text>
</comment>
<evidence type="ECO:0000313" key="2">
    <source>
        <dbReference type="Proteomes" id="UP000597507"/>
    </source>
</evidence>
<accession>A0A8J3EEJ2</accession>